<evidence type="ECO:0000313" key="1">
    <source>
        <dbReference type="EMBL" id="TFH94928.1"/>
    </source>
</evidence>
<evidence type="ECO:0000313" key="2">
    <source>
        <dbReference type="Proteomes" id="UP000297225"/>
    </source>
</evidence>
<keyword evidence="2" id="KW-1185">Reference proteome</keyword>
<reference evidence="1 2" key="1">
    <citation type="submission" date="2019-03" db="EMBL/GenBank/DDBJ databases">
        <title>Porphyromonas levii Isolated from the Uterus of Dairy Cows.</title>
        <authorList>
            <person name="Francis A.M."/>
        </authorList>
    </citation>
    <scope>NUCLEOTIDE SEQUENCE [LARGE SCALE GENOMIC DNA]</scope>
    <source>
        <strain evidence="1 2">AF5678</strain>
    </source>
</reference>
<sequence>MTREDLGQLIANPQQANSDQLSELLTLSQQYPYCAPLQSLILVLLHRVNDLRFSSELHERALVLPDLRRLFFLLNSMSAPEVTVKREETGKEQDSFSLIDSFLEEHPEDSSEIELLFVPPSTDAKEEQQRKDEDLIALFLEQGEKAETIQPLIPKEKLEATRNIPPTNNANDEDELFTETLARMYIKQGKFERAERILRQIYLEFPKKSGYFAEQLNFLEKLIKNNEVR</sequence>
<name>A0A4Y8WQP4_9PORP</name>
<dbReference type="STRING" id="1122973.GCA_000379925_01701"/>
<dbReference type="EMBL" id="SPNC01000076">
    <property type="protein sequence ID" value="TFH94928.1"/>
    <property type="molecule type" value="Genomic_DNA"/>
</dbReference>
<accession>A0A4Y8WQP4</accession>
<gene>
    <name evidence="1" type="ORF">E4P47_05725</name>
</gene>
<dbReference type="OrthoDB" id="594666at2"/>
<protein>
    <submittedName>
        <fullName evidence="1">Uncharacterized protein</fullName>
    </submittedName>
</protein>
<organism evidence="1 2">
    <name type="scientific">Porphyromonas levii</name>
    <dbReference type="NCBI Taxonomy" id="28114"/>
    <lineage>
        <taxon>Bacteria</taxon>
        <taxon>Pseudomonadati</taxon>
        <taxon>Bacteroidota</taxon>
        <taxon>Bacteroidia</taxon>
        <taxon>Bacteroidales</taxon>
        <taxon>Porphyromonadaceae</taxon>
        <taxon>Porphyromonas</taxon>
    </lineage>
</organism>
<comment type="caution">
    <text evidence="1">The sequence shown here is derived from an EMBL/GenBank/DDBJ whole genome shotgun (WGS) entry which is preliminary data.</text>
</comment>
<proteinExistence type="predicted"/>
<dbReference type="AlphaFoldDB" id="A0A4Y8WQP4"/>
<dbReference type="Proteomes" id="UP000297225">
    <property type="component" value="Unassembled WGS sequence"/>
</dbReference>
<dbReference type="RefSeq" id="WP_134849476.1">
    <property type="nucleotide sequence ID" value="NZ_CP197400.1"/>
</dbReference>